<proteinExistence type="predicted"/>
<evidence type="ECO:0000256" key="6">
    <source>
        <dbReference type="ARBA" id="ARBA00023136"/>
    </source>
</evidence>
<dbReference type="CDD" id="cd00082">
    <property type="entry name" value="HisKA"/>
    <property type="match status" value="1"/>
</dbReference>
<evidence type="ECO:0000256" key="4">
    <source>
        <dbReference type="ARBA" id="ARBA00022679"/>
    </source>
</evidence>
<dbReference type="InterPro" id="IPR003661">
    <property type="entry name" value="HisK_dim/P_dom"/>
</dbReference>
<dbReference type="SUPFAM" id="SSF55781">
    <property type="entry name" value="GAF domain-like"/>
    <property type="match status" value="1"/>
</dbReference>
<dbReference type="SMART" id="SM00091">
    <property type="entry name" value="PAS"/>
    <property type="match status" value="1"/>
</dbReference>
<evidence type="ECO:0000256" key="5">
    <source>
        <dbReference type="ARBA" id="ARBA00022777"/>
    </source>
</evidence>
<sequence length="543" mass="60213">MGGEKSSKPDIGWILEELPYPVSYVDRDGMVQRCNATAAKLIGRPAAEVVGQSVDAVLTGHPDLRDLIEQGLRSKEQSAQLNVVSPEDPGRMRCFHVRVRPHHAEQGKLQGVLLTGEDVSSWLEMEAVRERVERDRELSAALNRINGLIHSTQDIRTIMSRVIVEAAEAVGAESAVIYVNEQDDWVARYTYGPLDSIRDRHFSDQELRDSIRAIREGQAILINDARADPDVNRDLVMNHGVRAVLDVALQMAERVVGDFGLYYHTPGKHFTEAEKEFVDKVGASVGLALQNADRFTRLKKAEVALRESDAALRRTNAELQQFAYLASHDLRAPLRAVSNLASWIEEDLGPQLSGESRNHVRLLRDRVRLMDAYIQGLLTYSRAGGRTTRVEEVDTAQLVKNIFKGHDVAGMHLTVAENMPRLVTDRTKLCQVFANLIGNAIQYQDHPNGEIRVAVEDADEFYDFSVADNGPGIPPEFQERIFLMLQRGPGSEKTEGTGIGLAVVKKLVEDAGGRIEVESAPGQGATFRFTWPKVMVPDASAIS</sequence>
<protein>
    <recommendedName>
        <fullName evidence="2">histidine kinase</fullName>
        <ecNumber evidence="2">2.7.13.3</ecNumber>
    </recommendedName>
</protein>
<evidence type="ECO:0000313" key="10">
    <source>
        <dbReference type="Proteomes" id="UP000199648"/>
    </source>
</evidence>
<dbReference type="Pfam" id="PF08448">
    <property type="entry name" value="PAS_4"/>
    <property type="match status" value="1"/>
</dbReference>
<dbReference type="Gene3D" id="3.30.450.20">
    <property type="entry name" value="PAS domain"/>
    <property type="match status" value="1"/>
</dbReference>
<dbReference type="InterPro" id="IPR036890">
    <property type="entry name" value="HATPase_C_sf"/>
</dbReference>
<evidence type="ECO:0000259" key="7">
    <source>
        <dbReference type="PROSITE" id="PS50109"/>
    </source>
</evidence>
<dbReference type="InterPro" id="IPR000014">
    <property type="entry name" value="PAS"/>
</dbReference>
<dbReference type="PROSITE" id="PS50109">
    <property type="entry name" value="HIS_KIN"/>
    <property type="match status" value="1"/>
</dbReference>
<dbReference type="OrthoDB" id="5792376at2"/>
<dbReference type="CDD" id="cd00130">
    <property type="entry name" value="PAS"/>
    <property type="match status" value="1"/>
</dbReference>
<dbReference type="InterPro" id="IPR050351">
    <property type="entry name" value="BphY/WalK/GraS-like"/>
</dbReference>
<feature type="domain" description="Histidine kinase" evidence="7">
    <location>
        <begin position="325"/>
        <end position="535"/>
    </location>
</feature>
<dbReference type="GO" id="GO:0000156">
    <property type="term" value="F:phosphorelay response regulator activity"/>
    <property type="evidence" value="ECO:0007669"/>
    <property type="project" value="TreeGrafter"/>
</dbReference>
<dbReference type="InterPro" id="IPR013656">
    <property type="entry name" value="PAS_4"/>
</dbReference>
<keyword evidence="10" id="KW-1185">Reference proteome</keyword>
<dbReference type="PRINTS" id="PR00344">
    <property type="entry name" value="BCTRLSENSOR"/>
</dbReference>
<dbReference type="RefSeq" id="WP_092993138.1">
    <property type="nucleotide sequence ID" value="NZ_FMWD01000002.1"/>
</dbReference>
<dbReference type="SMART" id="SM00065">
    <property type="entry name" value="GAF"/>
    <property type="match status" value="1"/>
</dbReference>
<dbReference type="GO" id="GO:0007234">
    <property type="term" value="P:osmosensory signaling via phosphorelay pathway"/>
    <property type="evidence" value="ECO:0007669"/>
    <property type="project" value="TreeGrafter"/>
</dbReference>
<evidence type="ECO:0000313" key="9">
    <source>
        <dbReference type="EMBL" id="SCZ53524.1"/>
    </source>
</evidence>
<keyword evidence="3" id="KW-0597">Phosphoprotein</keyword>
<organism evidence="9 10">
    <name type="scientific">Thiohalomonas denitrificans</name>
    <dbReference type="NCBI Taxonomy" id="415747"/>
    <lineage>
        <taxon>Bacteria</taxon>
        <taxon>Pseudomonadati</taxon>
        <taxon>Pseudomonadota</taxon>
        <taxon>Gammaproteobacteria</taxon>
        <taxon>Thiohalomonadales</taxon>
        <taxon>Thiohalomonadaceae</taxon>
        <taxon>Thiohalomonas</taxon>
    </lineage>
</organism>
<gene>
    <name evidence="9" type="ORF">SAMN03097708_00947</name>
</gene>
<dbReference type="SUPFAM" id="SSF47384">
    <property type="entry name" value="Homodimeric domain of signal transducing histidine kinase"/>
    <property type="match status" value="1"/>
</dbReference>
<dbReference type="InterPro" id="IPR003594">
    <property type="entry name" value="HATPase_dom"/>
</dbReference>
<evidence type="ECO:0000256" key="2">
    <source>
        <dbReference type="ARBA" id="ARBA00012438"/>
    </source>
</evidence>
<dbReference type="Gene3D" id="3.30.450.40">
    <property type="match status" value="1"/>
</dbReference>
<dbReference type="Pfam" id="PF02518">
    <property type="entry name" value="HATPase_c"/>
    <property type="match status" value="1"/>
</dbReference>
<dbReference type="SMART" id="SM00387">
    <property type="entry name" value="HATPase_c"/>
    <property type="match status" value="1"/>
</dbReference>
<dbReference type="InterPro" id="IPR036097">
    <property type="entry name" value="HisK_dim/P_sf"/>
</dbReference>
<dbReference type="Pfam" id="PF01590">
    <property type="entry name" value="GAF"/>
    <property type="match status" value="1"/>
</dbReference>
<dbReference type="InterPro" id="IPR003018">
    <property type="entry name" value="GAF"/>
</dbReference>
<keyword evidence="5" id="KW-0418">Kinase</keyword>
<accession>A0A1G5PVD3</accession>
<dbReference type="EC" id="2.7.13.3" evidence="2"/>
<dbReference type="InterPro" id="IPR029016">
    <property type="entry name" value="GAF-like_dom_sf"/>
</dbReference>
<dbReference type="Gene3D" id="3.30.565.10">
    <property type="entry name" value="Histidine kinase-like ATPase, C-terminal domain"/>
    <property type="match status" value="1"/>
</dbReference>
<keyword evidence="4" id="KW-0808">Transferase</keyword>
<reference evidence="9 10" key="1">
    <citation type="submission" date="2016-10" db="EMBL/GenBank/DDBJ databases">
        <authorList>
            <person name="de Groot N.N."/>
        </authorList>
    </citation>
    <scope>NUCLEOTIDE SEQUENCE [LARGE SCALE GENOMIC DNA]</scope>
    <source>
        <strain evidence="9 10">HLD2</strain>
    </source>
</reference>
<dbReference type="Pfam" id="PF00512">
    <property type="entry name" value="HisKA"/>
    <property type="match status" value="1"/>
</dbReference>
<dbReference type="GO" id="GO:0016020">
    <property type="term" value="C:membrane"/>
    <property type="evidence" value="ECO:0007669"/>
    <property type="project" value="UniProtKB-SubCell"/>
</dbReference>
<comment type="catalytic activity">
    <reaction evidence="1">
        <text>ATP + protein L-histidine = ADP + protein N-phospho-L-histidine.</text>
        <dbReference type="EC" id="2.7.13.3"/>
    </reaction>
</comment>
<dbReference type="SUPFAM" id="SSF55785">
    <property type="entry name" value="PYP-like sensor domain (PAS domain)"/>
    <property type="match status" value="1"/>
</dbReference>
<dbReference type="PANTHER" id="PTHR42878:SF15">
    <property type="entry name" value="BACTERIOPHYTOCHROME"/>
    <property type="match status" value="1"/>
</dbReference>
<dbReference type="GO" id="GO:0000155">
    <property type="term" value="F:phosphorelay sensor kinase activity"/>
    <property type="evidence" value="ECO:0007669"/>
    <property type="project" value="InterPro"/>
</dbReference>
<dbReference type="InterPro" id="IPR035965">
    <property type="entry name" value="PAS-like_dom_sf"/>
</dbReference>
<dbReference type="Proteomes" id="UP000199648">
    <property type="component" value="Unassembled WGS sequence"/>
</dbReference>
<dbReference type="NCBIfam" id="TIGR00229">
    <property type="entry name" value="sensory_box"/>
    <property type="match status" value="1"/>
</dbReference>
<dbReference type="AlphaFoldDB" id="A0A1G5PVD3"/>
<dbReference type="PANTHER" id="PTHR42878">
    <property type="entry name" value="TWO-COMPONENT HISTIDINE KINASE"/>
    <property type="match status" value="1"/>
</dbReference>
<dbReference type="STRING" id="415747.SAMN03097708_00947"/>
<dbReference type="Gene3D" id="1.10.287.130">
    <property type="match status" value="1"/>
</dbReference>
<dbReference type="InterPro" id="IPR005467">
    <property type="entry name" value="His_kinase_dom"/>
</dbReference>
<dbReference type="EMBL" id="FMWD01000002">
    <property type="protein sequence ID" value="SCZ53524.1"/>
    <property type="molecule type" value="Genomic_DNA"/>
</dbReference>
<dbReference type="CDD" id="cd00075">
    <property type="entry name" value="HATPase"/>
    <property type="match status" value="1"/>
</dbReference>
<dbReference type="GO" id="GO:0030295">
    <property type="term" value="F:protein kinase activator activity"/>
    <property type="evidence" value="ECO:0007669"/>
    <property type="project" value="TreeGrafter"/>
</dbReference>
<dbReference type="SMART" id="SM00388">
    <property type="entry name" value="HisKA"/>
    <property type="match status" value="1"/>
</dbReference>
<evidence type="ECO:0000256" key="3">
    <source>
        <dbReference type="ARBA" id="ARBA00022553"/>
    </source>
</evidence>
<feature type="domain" description="PAS" evidence="8">
    <location>
        <begin position="7"/>
        <end position="79"/>
    </location>
</feature>
<evidence type="ECO:0000256" key="1">
    <source>
        <dbReference type="ARBA" id="ARBA00000085"/>
    </source>
</evidence>
<keyword evidence="6" id="KW-0472">Membrane</keyword>
<name>A0A1G5PVD3_9GAMM</name>
<dbReference type="PROSITE" id="PS50112">
    <property type="entry name" value="PAS"/>
    <property type="match status" value="1"/>
</dbReference>
<evidence type="ECO:0000259" key="8">
    <source>
        <dbReference type="PROSITE" id="PS50112"/>
    </source>
</evidence>
<dbReference type="SUPFAM" id="SSF55874">
    <property type="entry name" value="ATPase domain of HSP90 chaperone/DNA topoisomerase II/histidine kinase"/>
    <property type="match status" value="1"/>
</dbReference>
<dbReference type="InterPro" id="IPR004358">
    <property type="entry name" value="Sig_transdc_His_kin-like_C"/>
</dbReference>